<evidence type="ECO:0000256" key="4">
    <source>
        <dbReference type="ARBA" id="ARBA00022679"/>
    </source>
</evidence>
<dbReference type="AlphaFoldDB" id="A0A2M7G0V8"/>
<dbReference type="InterPro" id="IPR002545">
    <property type="entry name" value="CheW-lke_dom"/>
</dbReference>
<feature type="compositionally biased region" description="Pro residues" evidence="7">
    <location>
        <begin position="317"/>
        <end position="330"/>
    </location>
</feature>
<dbReference type="InterPro" id="IPR036641">
    <property type="entry name" value="HPT_dom_sf"/>
</dbReference>
<feature type="modified residue" description="Phosphohistidine" evidence="6">
    <location>
        <position position="202"/>
    </location>
</feature>
<evidence type="ECO:0000256" key="1">
    <source>
        <dbReference type="ARBA" id="ARBA00000085"/>
    </source>
</evidence>
<name>A0A2M7G0V8_9BACT</name>
<dbReference type="EC" id="2.7.13.3" evidence="2"/>
<dbReference type="SUPFAM" id="SSF47384">
    <property type="entry name" value="Homodimeric domain of signal transducing histidine kinase"/>
    <property type="match status" value="1"/>
</dbReference>
<dbReference type="Gene3D" id="1.20.120.160">
    <property type="entry name" value="HPT domain"/>
    <property type="match status" value="2"/>
</dbReference>
<accession>A0A2M7G0V8</accession>
<dbReference type="InterPro" id="IPR008207">
    <property type="entry name" value="Sig_transdc_His_kin_Hpt_dom"/>
</dbReference>
<dbReference type="SUPFAM" id="SSF47226">
    <property type="entry name" value="Histidine-containing phosphotransfer domain, HPT domain"/>
    <property type="match status" value="2"/>
</dbReference>
<dbReference type="Pfam" id="PF01584">
    <property type="entry name" value="CheW"/>
    <property type="match status" value="1"/>
</dbReference>
<feature type="domain" description="CheW-like" evidence="9">
    <location>
        <begin position="597"/>
        <end position="731"/>
    </location>
</feature>
<dbReference type="SMART" id="SM01231">
    <property type="entry name" value="H-kinase_dim"/>
    <property type="match status" value="1"/>
</dbReference>
<dbReference type="EMBL" id="PFFQ01000053">
    <property type="protein sequence ID" value="PIW15312.1"/>
    <property type="molecule type" value="Genomic_DNA"/>
</dbReference>
<dbReference type="InterPro" id="IPR037006">
    <property type="entry name" value="CheA-like_homodim_sf"/>
</dbReference>
<dbReference type="InterPro" id="IPR004358">
    <property type="entry name" value="Sig_transdc_His_kin-like_C"/>
</dbReference>
<dbReference type="Gene3D" id="3.30.565.10">
    <property type="entry name" value="Histidine kinase-like ATPase, C-terminal domain"/>
    <property type="match status" value="1"/>
</dbReference>
<dbReference type="PROSITE" id="PS50894">
    <property type="entry name" value="HPT"/>
    <property type="match status" value="2"/>
</dbReference>
<dbReference type="InterPro" id="IPR036097">
    <property type="entry name" value="HisK_dim/P_sf"/>
</dbReference>
<dbReference type="InterPro" id="IPR003594">
    <property type="entry name" value="HATPase_dom"/>
</dbReference>
<dbReference type="SMART" id="SM00073">
    <property type="entry name" value="HPT"/>
    <property type="match status" value="2"/>
</dbReference>
<protein>
    <recommendedName>
        <fullName evidence="2">histidine kinase</fullName>
        <ecNumber evidence="2">2.7.13.3</ecNumber>
    </recommendedName>
</protein>
<evidence type="ECO:0000256" key="3">
    <source>
        <dbReference type="ARBA" id="ARBA00022553"/>
    </source>
</evidence>
<evidence type="ECO:0000256" key="5">
    <source>
        <dbReference type="ARBA" id="ARBA00022777"/>
    </source>
</evidence>
<evidence type="ECO:0000256" key="7">
    <source>
        <dbReference type="SAM" id="MobiDB-lite"/>
    </source>
</evidence>
<evidence type="ECO:0000256" key="2">
    <source>
        <dbReference type="ARBA" id="ARBA00012438"/>
    </source>
</evidence>
<feature type="domain" description="HPt" evidence="10">
    <location>
        <begin position="12"/>
        <end position="116"/>
    </location>
</feature>
<keyword evidence="3 6" id="KW-0597">Phosphoprotein</keyword>
<dbReference type="GO" id="GO:0006935">
    <property type="term" value="P:chemotaxis"/>
    <property type="evidence" value="ECO:0007669"/>
    <property type="project" value="InterPro"/>
</dbReference>
<dbReference type="CDD" id="cd16916">
    <property type="entry name" value="HATPase_CheA-like"/>
    <property type="match status" value="1"/>
</dbReference>
<dbReference type="Pfam" id="PF02518">
    <property type="entry name" value="HATPase_c"/>
    <property type="match status" value="1"/>
</dbReference>
<dbReference type="CDD" id="cd00088">
    <property type="entry name" value="HPT"/>
    <property type="match status" value="2"/>
</dbReference>
<dbReference type="SMART" id="SM00260">
    <property type="entry name" value="CheW"/>
    <property type="match status" value="1"/>
</dbReference>
<organism evidence="11 12">
    <name type="scientific">bacterium (Candidatus Blackallbacteria) CG17_big_fil_post_rev_8_21_14_2_50_48_46</name>
    <dbReference type="NCBI Taxonomy" id="2014261"/>
    <lineage>
        <taxon>Bacteria</taxon>
        <taxon>Candidatus Blackallbacteria</taxon>
    </lineage>
</organism>
<proteinExistence type="predicted"/>
<dbReference type="FunFam" id="2.30.30.40:FF:000048">
    <property type="entry name" value="Chemotaxis protein CheA, putative"/>
    <property type="match status" value="1"/>
</dbReference>
<dbReference type="InterPro" id="IPR051315">
    <property type="entry name" value="Bact_Chemotaxis_CheA"/>
</dbReference>
<comment type="catalytic activity">
    <reaction evidence="1">
        <text>ATP + protein L-histidine = ADP + protein N-phospho-L-histidine.</text>
        <dbReference type="EC" id="2.7.13.3"/>
    </reaction>
</comment>
<dbReference type="PANTHER" id="PTHR43395">
    <property type="entry name" value="SENSOR HISTIDINE KINASE CHEA"/>
    <property type="match status" value="1"/>
</dbReference>
<evidence type="ECO:0000256" key="6">
    <source>
        <dbReference type="PROSITE-ProRule" id="PRU00110"/>
    </source>
</evidence>
<dbReference type="Gene3D" id="2.30.30.40">
    <property type="entry name" value="SH3 Domains"/>
    <property type="match status" value="1"/>
</dbReference>
<dbReference type="Gene3D" id="1.10.287.560">
    <property type="entry name" value="Histidine kinase CheA-like, homodimeric domain"/>
    <property type="match status" value="1"/>
</dbReference>
<feature type="compositionally biased region" description="Pro residues" evidence="7">
    <location>
        <begin position="300"/>
        <end position="309"/>
    </location>
</feature>
<comment type="caution">
    <text evidence="11">The sequence shown here is derived from an EMBL/GenBank/DDBJ whole genome shotgun (WGS) entry which is preliminary data.</text>
</comment>
<dbReference type="InterPro" id="IPR004105">
    <property type="entry name" value="CheA-like_dim"/>
</dbReference>
<keyword evidence="5" id="KW-0418">Kinase</keyword>
<dbReference type="Proteomes" id="UP000231019">
    <property type="component" value="Unassembled WGS sequence"/>
</dbReference>
<sequence length="737" mass="81626">MSSEADDVPPGFIIEDEEIIADFIVEAGEFLQQLDQDLIALEQAPDDLELLNRIFRAAHTIKGNASFLGFAKLTRFTHQTENVLDKLRSGEMTMNPEIMDLILESVDIMKALMDNLRDESVVDIETTLQKLEKCLKGELSAPAPAPEAPPPPPAGNDDMDEIIEDFIVESGELIEALDQDLLNLEQTPDNLDLLNQIFRPVHTIKGNASFLGFDKLMRFTHQLENLLDKLRSGDKRATPEVIDVILESVDLMKNLMKHLQNEALVDIEPMVARLQLHLTGESVAPAAPVTPVLETKPEPVAAPAPPPVPAKAETPAPAAPKPKAPAPAAPPAKKKDPEESTIRVDVERLDALMNLAGELVIAKNRLQQFSSLFEERFSENELTESLMLTTSLISFITGQFQEAVMKTRMLPIRKVFSRVPRMVRDLARDTKKQVNLVMEGEDTELDKSVIEHIGDPLVHIIRNAVDHGLETPDERRKAGKDPEGRVFLSAYSEGNYIVIEIKDDGKGMDPHKIFKKAVEKGLANSEDSLRLSESEMLDFIFAPGFSTAETISNISGRGVGMNVVKENIMKLDGLIEIDSRVGEGSTFRIQLPLTMAIVPALLVKVQHFTYAIPLNNVVETLVVQPSEIFNIDQKQVIHLRDRFVSLVPLNQILGYPDLPNTGQKRYVIIVGVGEQRMGLLVDQLLGQEEVVIKSLGEFFDEVDLIAGATIMGDGSVVLILDIGHILLRLSRKTLYVN</sequence>
<dbReference type="CDD" id="cd00731">
    <property type="entry name" value="CheA_reg"/>
    <property type="match status" value="1"/>
</dbReference>
<keyword evidence="4" id="KW-0808">Transferase</keyword>
<evidence type="ECO:0000313" key="11">
    <source>
        <dbReference type="EMBL" id="PIW15312.1"/>
    </source>
</evidence>
<dbReference type="PANTHER" id="PTHR43395:SF1">
    <property type="entry name" value="CHEMOTAXIS PROTEIN CHEA"/>
    <property type="match status" value="1"/>
</dbReference>
<reference evidence="11 12" key="1">
    <citation type="submission" date="2017-09" db="EMBL/GenBank/DDBJ databases">
        <title>Depth-based differentiation of microbial function through sediment-hosted aquifers and enrichment of novel symbionts in the deep terrestrial subsurface.</title>
        <authorList>
            <person name="Probst A.J."/>
            <person name="Ladd B."/>
            <person name="Jarett J.K."/>
            <person name="Geller-Mcgrath D.E."/>
            <person name="Sieber C.M."/>
            <person name="Emerson J.B."/>
            <person name="Anantharaman K."/>
            <person name="Thomas B.C."/>
            <person name="Malmstrom R."/>
            <person name="Stieglmeier M."/>
            <person name="Klingl A."/>
            <person name="Woyke T."/>
            <person name="Ryan C.M."/>
            <person name="Banfield J.F."/>
        </authorList>
    </citation>
    <scope>NUCLEOTIDE SEQUENCE [LARGE SCALE GENOMIC DNA]</scope>
    <source>
        <strain evidence="11">CG17_big_fil_post_rev_8_21_14_2_50_48_46</strain>
    </source>
</reference>
<dbReference type="GO" id="GO:0000155">
    <property type="term" value="F:phosphorelay sensor kinase activity"/>
    <property type="evidence" value="ECO:0007669"/>
    <property type="project" value="InterPro"/>
</dbReference>
<dbReference type="SMART" id="SM00387">
    <property type="entry name" value="HATPase_c"/>
    <property type="match status" value="1"/>
</dbReference>
<dbReference type="PRINTS" id="PR00344">
    <property type="entry name" value="BCTRLSENSOR"/>
</dbReference>
<dbReference type="Pfam" id="PF01627">
    <property type="entry name" value="Hpt"/>
    <property type="match status" value="2"/>
</dbReference>
<dbReference type="InterPro" id="IPR036061">
    <property type="entry name" value="CheW-like_dom_sf"/>
</dbReference>
<dbReference type="SUPFAM" id="SSF55874">
    <property type="entry name" value="ATPase domain of HSP90 chaperone/DNA topoisomerase II/histidine kinase"/>
    <property type="match status" value="1"/>
</dbReference>
<evidence type="ECO:0000259" key="9">
    <source>
        <dbReference type="PROSITE" id="PS50851"/>
    </source>
</evidence>
<evidence type="ECO:0000313" key="12">
    <source>
        <dbReference type="Proteomes" id="UP000231019"/>
    </source>
</evidence>
<dbReference type="InterPro" id="IPR005467">
    <property type="entry name" value="His_kinase_dom"/>
</dbReference>
<dbReference type="SUPFAM" id="SSF50341">
    <property type="entry name" value="CheW-like"/>
    <property type="match status" value="1"/>
</dbReference>
<feature type="region of interest" description="Disordered" evidence="7">
    <location>
        <begin position="296"/>
        <end position="340"/>
    </location>
</feature>
<dbReference type="PROSITE" id="PS50109">
    <property type="entry name" value="HIS_KIN"/>
    <property type="match status" value="1"/>
</dbReference>
<dbReference type="PROSITE" id="PS50851">
    <property type="entry name" value="CHEW"/>
    <property type="match status" value="1"/>
</dbReference>
<feature type="domain" description="HPt" evidence="10">
    <location>
        <begin position="155"/>
        <end position="259"/>
    </location>
</feature>
<dbReference type="GO" id="GO:0005737">
    <property type="term" value="C:cytoplasm"/>
    <property type="evidence" value="ECO:0007669"/>
    <property type="project" value="InterPro"/>
</dbReference>
<dbReference type="FunFam" id="3.30.565.10:FF:000016">
    <property type="entry name" value="Chemotaxis protein CheA, putative"/>
    <property type="match status" value="1"/>
</dbReference>
<feature type="modified residue" description="Phosphohistidine" evidence="6">
    <location>
        <position position="59"/>
    </location>
</feature>
<dbReference type="Pfam" id="PF02895">
    <property type="entry name" value="H-kinase_dim"/>
    <property type="match status" value="1"/>
</dbReference>
<evidence type="ECO:0000259" key="10">
    <source>
        <dbReference type="PROSITE" id="PS50894"/>
    </source>
</evidence>
<feature type="domain" description="Histidine kinase" evidence="8">
    <location>
        <begin position="354"/>
        <end position="595"/>
    </location>
</feature>
<gene>
    <name evidence="11" type="ORF">COW36_18015</name>
</gene>
<evidence type="ECO:0000259" key="8">
    <source>
        <dbReference type="PROSITE" id="PS50109"/>
    </source>
</evidence>
<dbReference type="InterPro" id="IPR036890">
    <property type="entry name" value="HATPase_C_sf"/>
</dbReference>